<gene>
    <name evidence="10 11 12" type="primary">Lcn9</name>
</gene>
<dbReference type="PANTHER" id="PTHR11430">
    <property type="entry name" value="LIPOCALIN"/>
    <property type="match status" value="1"/>
</dbReference>
<comment type="similarity">
    <text evidence="2">Belongs to the calycin superfamily. Lipocalin family.</text>
</comment>
<dbReference type="Pfam" id="PF00061">
    <property type="entry name" value="Lipocalin"/>
    <property type="match status" value="1"/>
</dbReference>
<accession>A0AAX6TBB0</accession>
<dbReference type="GeneID" id="101716840"/>
<evidence type="ECO:0000256" key="6">
    <source>
        <dbReference type="SAM" id="MobiDB-lite"/>
    </source>
</evidence>
<evidence type="ECO:0000256" key="1">
    <source>
        <dbReference type="ARBA" id="ARBA00004613"/>
    </source>
</evidence>
<dbReference type="AlphaFoldDB" id="A0AAX6TBB0"/>
<dbReference type="InterPro" id="IPR012674">
    <property type="entry name" value="Calycin"/>
</dbReference>
<comment type="subcellular location">
    <subcellularLocation>
        <location evidence="1">Secreted</location>
    </subcellularLocation>
</comment>
<feature type="chain" id="PRO_5044719193" evidence="7">
    <location>
        <begin position="16"/>
        <end position="208"/>
    </location>
</feature>
<keyword evidence="3" id="KW-0964">Secreted</keyword>
<reference evidence="10 11" key="1">
    <citation type="submission" date="2025-04" db="UniProtKB">
        <authorList>
            <consortium name="RefSeq"/>
        </authorList>
    </citation>
    <scope>IDENTIFICATION</scope>
</reference>
<feature type="compositionally biased region" description="Low complexity" evidence="6">
    <location>
        <begin position="192"/>
        <end position="208"/>
    </location>
</feature>
<dbReference type="Gene3D" id="2.40.128.20">
    <property type="match status" value="1"/>
</dbReference>
<evidence type="ECO:0000256" key="2">
    <source>
        <dbReference type="ARBA" id="ARBA00006889"/>
    </source>
</evidence>
<evidence type="ECO:0000313" key="10">
    <source>
        <dbReference type="RefSeq" id="XP_004848926.1"/>
    </source>
</evidence>
<dbReference type="InterPro" id="IPR002971">
    <property type="entry name" value="Maj_urinary"/>
</dbReference>
<dbReference type="InterPro" id="IPR000566">
    <property type="entry name" value="Lipocln_cytosolic_FA-bd_dom"/>
</dbReference>
<dbReference type="RefSeq" id="XP_021117201.1">
    <property type="nucleotide sequence ID" value="XM_021261542.1"/>
</dbReference>
<evidence type="ECO:0000256" key="5">
    <source>
        <dbReference type="ARBA" id="ARBA00023157"/>
    </source>
</evidence>
<proteinExistence type="inferred from homology"/>
<evidence type="ECO:0000313" key="11">
    <source>
        <dbReference type="RefSeq" id="XP_021117201.1"/>
    </source>
</evidence>
<keyword evidence="9" id="KW-1185">Reference proteome</keyword>
<evidence type="ECO:0000313" key="9">
    <source>
        <dbReference type="Proteomes" id="UP000694906"/>
    </source>
</evidence>
<dbReference type="CDD" id="cd19429">
    <property type="entry name" value="lipocalin_9"/>
    <property type="match status" value="1"/>
</dbReference>
<sequence>MLLLLLGLVLSLALAQKLYPEEIVEQDFNMTRAAGSWSSISLASDNVMWIGVNGDLHLFIRTIELLLNSSLLFHFRFWMQGECVFVTVVCEKTPKNAEFSTVYRGENKVLILETDYWMYIIFYLKNVRFGIETQVLALYGRIPVLSDPLLDRFEKAYRKYGMGPRNTINLAEKGGLPCSPGPAEAGLGPGRGPSSSSGSLASPDLCQY</sequence>
<name>A0AAX6TBB0_HETGA</name>
<dbReference type="GO" id="GO:0005615">
    <property type="term" value="C:extracellular space"/>
    <property type="evidence" value="ECO:0007669"/>
    <property type="project" value="TreeGrafter"/>
</dbReference>
<dbReference type="CTD" id="392399"/>
<evidence type="ECO:0000256" key="3">
    <source>
        <dbReference type="ARBA" id="ARBA00022525"/>
    </source>
</evidence>
<dbReference type="GO" id="GO:0036094">
    <property type="term" value="F:small molecule binding"/>
    <property type="evidence" value="ECO:0007669"/>
    <property type="project" value="InterPro"/>
</dbReference>
<dbReference type="PANTHER" id="PTHR11430:SF28">
    <property type="entry name" value="EPIDIDYMAL-SPECIFIC LIPOCALIN-9"/>
    <property type="match status" value="1"/>
</dbReference>
<dbReference type="Proteomes" id="UP000694906">
    <property type="component" value="Unplaced"/>
</dbReference>
<dbReference type="InterPro" id="IPR002345">
    <property type="entry name" value="Lipocalin"/>
</dbReference>
<evidence type="ECO:0000259" key="8">
    <source>
        <dbReference type="Pfam" id="PF00061"/>
    </source>
</evidence>
<evidence type="ECO:0000313" key="12">
    <source>
        <dbReference type="RefSeq" id="XP_021117202.1"/>
    </source>
</evidence>
<feature type="region of interest" description="Disordered" evidence="6">
    <location>
        <begin position="176"/>
        <end position="208"/>
    </location>
</feature>
<dbReference type="SUPFAM" id="SSF50814">
    <property type="entry name" value="Lipocalins"/>
    <property type="match status" value="1"/>
</dbReference>
<keyword evidence="4 7" id="KW-0732">Signal</keyword>
<evidence type="ECO:0000256" key="7">
    <source>
        <dbReference type="SAM" id="SignalP"/>
    </source>
</evidence>
<feature type="signal peptide" evidence="7">
    <location>
        <begin position="1"/>
        <end position="15"/>
    </location>
</feature>
<protein>
    <submittedName>
        <fullName evidence="10 11">Epididymal-specific lipocalin-9 isoform X1</fullName>
    </submittedName>
</protein>
<feature type="domain" description="Lipocalin/cytosolic fatty-acid binding" evidence="8">
    <location>
        <begin position="34"/>
        <end position="173"/>
    </location>
</feature>
<keyword evidence="5" id="KW-1015">Disulfide bond</keyword>
<dbReference type="RefSeq" id="XP_021117202.1">
    <property type="nucleotide sequence ID" value="XM_021261543.1"/>
</dbReference>
<dbReference type="PRINTS" id="PR01221">
    <property type="entry name" value="MAJORURINARY"/>
</dbReference>
<dbReference type="RefSeq" id="XP_004848926.1">
    <property type="nucleotide sequence ID" value="XM_004848869.2"/>
</dbReference>
<evidence type="ECO:0000256" key="4">
    <source>
        <dbReference type="ARBA" id="ARBA00022729"/>
    </source>
</evidence>
<dbReference type="PRINTS" id="PR00179">
    <property type="entry name" value="LIPOCALIN"/>
</dbReference>
<organism evidence="9 12">
    <name type="scientific">Heterocephalus glaber</name>
    <name type="common">Naked mole rat</name>
    <dbReference type="NCBI Taxonomy" id="10181"/>
    <lineage>
        <taxon>Eukaryota</taxon>
        <taxon>Metazoa</taxon>
        <taxon>Chordata</taxon>
        <taxon>Craniata</taxon>
        <taxon>Vertebrata</taxon>
        <taxon>Euteleostomi</taxon>
        <taxon>Mammalia</taxon>
        <taxon>Eutheria</taxon>
        <taxon>Euarchontoglires</taxon>
        <taxon>Glires</taxon>
        <taxon>Rodentia</taxon>
        <taxon>Hystricomorpha</taxon>
        <taxon>Bathyergidae</taxon>
        <taxon>Heterocephalus</taxon>
    </lineage>
</organism>